<keyword evidence="2" id="KW-0238">DNA-binding</keyword>
<comment type="caution">
    <text evidence="5">The sequence shown here is derived from an EMBL/GenBank/DDBJ whole genome shotgun (WGS) entry which is preliminary data.</text>
</comment>
<dbReference type="OrthoDB" id="8114900at2"/>
<proteinExistence type="predicted"/>
<dbReference type="Gene3D" id="1.20.120.530">
    <property type="entry name" value="GntR ligand-binding domain-like"/>
    <property type="match status" value="1"/>
</dbReference>
<evidence type="ECO:0000256" key="1">
    <source>
        <dbReference type="ARBA" id="ARBA00023015"/>
    </source>
</evidence>
<dbReference type="InterPro" id="IPR008920">
    <property type="entry name" value="TF_FadR/GntR_C"/>
</dbReference>
<organism evidence="5 6">
    <name type="scientific">Bradyrhizobium niftali</name>
    <dbReference type="NCBI Taxonomy" id="2560055"/>
    <lineage>
        <taxon>Bacteria</taxon>
        <taxon>Pseudomonadati</taxon>
        <taxon>Pseudomonadota</taxon>
        <taxon>Alphaproteobacteria</taxon>
        <taxon>Hyphomicrobiales</taxon>
        <taxon>Nitrobacteraceae</taxon>
        <taxon>Bradyrhizobium</taxon>
    </lineage>
</organism>
<dbReference type="GO" id="GO:0003677">
    <property type="term" value="F:DNA binding"/>
    <property type="evidence" value="ECO:0007669"/>
    <property type="project" value="UniProtKB-KW"/>
</dbReference>
<dbReference type="SMART" id="SM00345">
    <property type="entry name" value="HTH_GNTR"/>
    <property type="match status" value="1"/>
</dbReference>
<name>A0A4Y9M4D0_9BRAD</name>
<evidence type="ECO:0000256" key="2">
    <source>
        <dbReference type="ARBA" id="ARBA00023125"/>
    </source>
</evidence>
<keyword evidence="1" id="KW-0805">Transcription regulation</keyword>
<dbReference type="EMBL" id="SPQT01000002">
    <property type="protein sequence ID" value="TFV50046.1"/>
    <property type="molecule type" value="Genomic_DNA"/>
</dbReference>
<protein>
    <submittedName>
        <fullName evidence="5">GntR family transcriptional regulator</fullName>
    </submittedName>
</protein>
<evidence type="ECO:0000256" key="3">
    <source>
        <dbReference type="ARBA" id="ARBA00023163"/>
    </source>
</evidence>
<dbReference type="PRINTS" id="PR00035">
    <property type="entry name" value="HTHGNTR"/>
</dbReference>
<evidence type="ECO:0000313" key="6">
    <source>
        <dbReference type="Proteomes" id="UP000297966"/>
    </source>
</evidence>
<reference evidence="5 6" key="1">
    <citation type="submission" date="2019-03" db="EMBL/GenBank/DDBJ databases">
        <title>Bradyrhizobium diversity isolated from nodules of Chamaecrista fasciculata.</title>
        <authorList>
            <person name="Klepa M.S."/>
            <person name="Urquiaga M.O."/>
            <person name="Hungria M."/>
            <person name="Delamuta J.R."/>
        </authorList>
    </citation>
    <scope>NUCLEOTIDE SEQUENCE [LARGE SCALE GENOMIC DNA]</scope>
    <source>
        <strain evidence="5 6">CNPSo 3448</strain>
    </source>
</reference>
<dbReference type="PANTHER" id="PTHR43537">
    <property type="entry name" value="TRANSCRIPTIONAL REGULATOR, GNTR FAMILY"/>
    <property type="match status" value="1"/>
</dbReference>
<dbReference type="InterPro" id="IPR011711">
    <property type="entry name" value="GntR_C"/>
</dbReference>
<keyword evidence="3" id="KW-0804">Transcription</keyword>
<dbReference type="InterPro" id="IPR036390">
    <property type="entry name" value="WH_DNA-bd_sf"/>
</dbReference>
<dbReference type="SMART" id="SM00895">
    <property type="entry name" value="FCD"/>
    <property type="match status" value="1"/>
</dbReference>
<feature type="domain" description="HTH gntR-type" evidence="4">
    <location>
        <begin position="28"/>
        <end position="95"/>
    </location>
</feature>
<sequence length="249" mass="27827">MQNLGLASWNFQISTDYFVFAFKQESRAMLHEEVVGRIRAILLDGEIPPGARIPERELCDRLQISRTPLREALKVLAAEGLVQLLPHRGSRAAKLTDKDMRDLFEVCQGLEALAGELACERINDAEIGEIAAAHADMVQRYREGDLIQYYRGNRAIHEAIVAAAGNPALTGLYASVTARIRRARYVTPMTPQRWAFAVKEHEAILNALQRRDGAGLSHILRAHLRHKREEVLQAGFAETEASDLALRIA</sequence>
<dbReference type="GO" id="GO:0003700">
    <property type="term" value="F:DNA-binding transcription factor activity"/>
    <property type="evidence" value="ECO:0007669"/>
    <property type="project" value="InterPro"/>
</dbReference>
<dbReference type="InterPro" id="IPR036388">
    <property type="entry name" value="WH-like_DNA-bd_sf"/>
</dbReference>
<evidence type="ECO:0000259" key="4">
    <source>
        <dbReference type="PROSITE" id="PS50949"/>
    </source>
</evidence>
<dbReference type="SUPFAM" id="SSF46785">
    <property type="entry name" value="Winged helix' DNA-binding domain"/>
    <property type="match status" value="1"/>
</dbReference>
<dbReference type="Proteomes" id="UP000297966">
    <property type="component" value="Unassembled WGS sequence"/>
</dbReference>
<dbReference type="Pfam" id="PF00392">
    <property type="entry name" value="GntR"/>
    <property type="match status" value="1"/>
</dbReference>
<dbReference type="InterPro" id="IPR000524">
    <property type="entry name" value="Tscrpt_reg_HTH_GntR"/>
</dbReference>
<dbReference type="SUPFAM" id="SSF48008">
    <property type="entry name" value="GntR ligand-binding domain-like"/>
    <property type="match status" value="1"/>
</dbReference>
<evidence type="ECO:0000313" key="5">
    <source>
        <dbReference type="EMBL" id="TFV50046.1"/>
    </source>
</evidence>
<dbReference type="CDD" id="cd07377">
    <property type="entry name" value="WHTH_GntR"/>
    <property type="match status" value="1"/>
</dbReference>
<keyword evidence="6" id="KW-1185">Reference proteome</keyword>
<dbReference type="Pfam" id="PF07729">
    <property type="entry name" value="FCD"/>
    <property type="match status" value="1"/>
</dbReference>
<gene>
    <name evidence="5" type="ORF">E4K65_07780</name>
</gene>
<accession>A0A4Y9M4D0</accession>
<dbReference type="PROSITE" id="PS50949">
    <property type="entry name" value="HTH_GNTR"/>
    <property type="match status" value="1"/>
</dbReference>
<dbReference type="Gene3D" id="1.10.10.10">
    <property type="entry name" value="Winged helix-like DNA-binding domain superfamily/Winged helix DNA-binding domain"/>
    <property type="match status" value="1"/>
</dbReference>
<dbReference type="AlphaFoldDB" id="A0A4Y9M4D0"/>
<dbReference type="PANTHER" id="PTHR43537:SF50">
    <property type="entry name" value="TRANSCRIPTIONAL REGULATORY PROTEIN"/>
    <property type="match status" value="1"/>
</dbReference>